<sequence>MQSDLQTTGSVSNLNIISNIILQVQTTTLFQMQHLQGEVTPCLYRDRNKCYAMSWMQSPDTADNREANDNGTQNNDSRQRGTIVAENEPLAHSQTQSGQKSTLNNRRENIMHKNTV</sequence>
<evidence type="ECO:0000256" key="1">
    <source>
        <dbReference type="SAM" id="MobiDB-lite"/>
    </source>
</evidence>
<feature type="compositionally biased region" description="Polar residues" evidence="1">
    <location>
        <begin position="92"/>
        <end position="104"/>
    </location>
</feature>
<dbReference type="Proteomes" id="UP001519460">
    <property type="component" value="Unassembled WGS sequence"/>
</dbReference>
<feature type="region of interest" description="Disordered" evidence="1">
    <location>
        <begin position="60"/>
        <end position="116"/>
    </location>
</feature>
<name>A0ABD0JV66_9CAEN</name>
<comment type="caution">
    <text evidence="2">The sequence shown here is derived from an EMBL/GenBank/DDBJ whole genome shotgun (WGS) entry which is preliminary data.</text>
</comment>
<protein>
    <submittedName>
        <fullName evidence="2">Uncharacterized protein</fullName>
    </submittedName>
</protein>
<evidence type="ECO:0000313" key="3">
    <source>
        <dbReference type="Proteomes" id="UP001519460"/>
    </source>
</evidence>
<reference evidence="2 3" key="1">
    <citation type="journal article" date="2023" name="Sci. Data">
        <title>Genome assembly of the Korean intertidal mud-creeper Batillaria attramentaria.</title>
        <authorList>
            <person name="Patra A.K."/>
            <person name="Ho P.T."/>
            <person name="Jun S."/>
            <person name="Lee S.J."/>
            <person name="Kim Y."/>
            <person name="Won Y.J."/>
        </authorList>
    </citation>
    <scope>NUCLEOTIDE SEQUENCE [LARGE SCALE GENOMIC DNA]</scope>
    <source>
        <strain evidence="2">Wonlab-2016</strain>
    </source>
</reference>
<organism evidence="2 3">
    <name type="scientific">Batillaria attramentaria</name>
    <dbReference type="NCBI Taxonomy" id="370345"/>
    <lineage>
        <taxon>Eukaryota</taxon>
        <taxon>Metazoa</taxon>
        <taxon>Spiralia</taxon>
        <taxon>Lophotrochozoa</taxon>
        <taxon>Mollusca</taxon>
        <taxon>Gastropoda</taxon>
        <taxon>Caenogastropoda</taxon>
        <taxon>Sorbeoconcha</taxon>
        <taxon>Cerithioidea</taxon>
        <taxon>Batillariidae</taxon>
        <taxon>Batillaria</taxon>
    </lineage>
</organism>
<evidence type="ECO:0000313" key="2">
    <source>
        <dbReference type="EMBL" id="KAK7478748.1"/>
    </source>
</evidence>
<proteinExistence type="predicted"/>
<dbReference type="AlphaFoldDB" id="A0ABD0JV66"/>
<keyword evidence="3" id="KW-1185">Reference proteome</keyword>
<feature type="compositionally biased region" description="Basic and acidic residues" evidence="1">
    <location>
        <begin position="105"/>
        <end position="116"/>
    </location>
</feature>
<dbReference type="EMBL" id="JACVVK020000317">
    <property type="protein sequence ID" value="KAK7478748.1"/>
    <property type="molecule type" value="Genomic_DNA"/>
</dbReference>
<gene>
    <name evidence="2" type="ORF">BaRGS_00029959</name>
</gene>
<accession>A0ABD0JV66</accession>